<feature type="region of interest" description="Disordered" evidence="10">
    <location>
        <begin position="166"/>
        <end position="248"/>
    </location>
</feature>
<feature type="compositionally biased region" description="Polar residues" evidence="10">
    <location>
        <begin position="222"/>
        <end position="232"/>
    </location>
</feature>
<keyword evidence="6" id="KW-0206">Cytoskeleton</keyword>
<comment type="subunit">
    <text evidence="2">Binds actin.</text>
</comment>
<evidence type="ECO:0000256" key="1">
    <source>
        <dbReference type="ARBA" id="ARBA00004245"/>
    </source>
</evidence>
<sequence length="280" mass="31621">MTEVPVTFRGAECNGDTPPENGQQPTTKIKDEASPADGTPPYYSVDPRLGDEPLEEPQGGSETSQRALVVNSSLDETLLQENREENLFIVHKAITDLSLQETSTEEMAFREGHQWETIPPSSKEQEIVRQTERICEKPMGVGEEARKNTAYQTTEIEWLGFQTPNQVGVLPSEHDQEQESWDEETNDDDDDDDEDEVRVIAFKKKSEDGSQLKDDGDATEDSPLSSPSSQPVTPEEHPTLGKKNDISRNAYSRYNTISYRKIRKGNTKQRIDEFESMMHL</sequence>
<feature type="compositionally biased region" description="Acidic residues" evidence="10">
    <location>
        <begin position="178"/>
        <end position="196"/>
    </location>
</feature>
<dbReference type="RefSeq" id="XP_004703863.1">
    <property type="nucleotide sequence ID" value="XM_004703806.2"/>
</dbReference>
<dbReference type="InterPro" id="IPR045346">
    <property type="entry name" value="Ermin"/>
</dbReference>
<feature type="compositionally biased region" description="Basic and acidic residues" evidence="10">
    <location>
        <begin position="234"/>
        <end position="246"/>
    </location>
</feature>
<name>A0ABM0IN30_ECHTE</name>
<reference evidence="12" key="1">
    <citation type="submission" date="2025-08" db="UniProtKB">
        <authorList>
            <consortium name="RefSeq"/>
        </authorList>
    </citation>
    <scope>IDENTIFICATION</scope>
</reference>
<feature type="region of interest" description="Disordered" evidence="10">
    <location>
        <begin position="1"/>
        <end position="67"/>
    </location>
</feature>
<evidence type="ECO:0000256" key="9">
    <source>
        <dbReference type="ARBA" id="ARBA00031224"/>
    </source>
</evidence>
<evidence type="ECO:0000313" key="12">
    <source>
        <dbReference type="RefSeq" id="XP_004703863.1"/>
    </source>
</evidence>
<dbReference type="Pfam" id="PF20491">
    <property type="entry name" value="Ermin"/>
    <property type="match status" value="1"/>
</dbReference>
<dbReference type="SUPFAM" id="SSF48678">
    <property type="entry name" value="Moesin tail domain"/>
    <property type="match status" value="1"/>
</dbReference>
<gene>
    <name evidence="12" type="primary">ERMN</name>
</gene>
<evidence type="ECO:0000256" key="8">
    <source>
        <dbReference type="ARBA" id="ARBA00026168"/>
    </source>
</evidence>
<protein>
    <recommendedName>
        <fullName evidence="8">Ermin</fullName>
    </recommendedName>
    <alternativeName>
        <fullName evidence="9">Juxtanodin</fullName>
    </alternativeName>
</protein>
<dbReference type="InterPro" id="IPR008954">
    <property type="entry name" value="Moesin_tail_sf"/>
</dbReference>
<evidence type="ECO:0000256" key="7">
    <source>
        <dbReference type="ARBA" id="ARBA00025213"/>
    </source>
</evidence>
<comment type="subcellular location">
    <subcellularLocation>
        <location evidence="1">Cytoplasm</location>
        <location evidence="1">Cytoskeleton</location>
    </subcellularLocation>
</comment>
<evidence type="ECO:0000256" key="6">
    <source>
        <dbReference type="ARBA" id="ARBA00023212"/>
    </source>
</evidence>
<proteinExistence type="predicted"/>
<dbReference type="Gene3D" id="6.10.360.10">
    <property type="match status" value="1"/>
</dbReference>
<evidence type="ECO:0000256" key="10">
    <source>
        <dbReference type="SAM" id="MobiDB-lite"/>
    </source>
</evidence>
<dbReference type="PANTHER" id="PTHR47137">
    <property type="entry name" value="ERMIN"/>
    <property type="match status" value="1"/>
</dbReference>
<accession>A0ABM0IN30</accession>
<comment type="function">
    <text evidence="7">Plays a role in cytoskeletal rearrangements during the late wrapping and/or compaction phases of myelinogenesis as well as in maintenance and stability of myelin sheath in the adult. May play an important role in late-stage oligodendroglia maturation, myelin/Ranvier node formation during CNS development, and in the maintenance and plasticity of related structures in the mature CNS.</text>
</comment>
<keyword evidence="11" id="KW-1185">Reference proteome</keyword>
<evidence type="ECO:0000256" key="5">
    <source>
        <dbReference type="ARBA" id="ARBA00023203"/>
    </source>
</evidence>
<evidence type="ECO:0000256" key="2">
    <source>
        <dbReference type="ARBA" id="ARBA00011216"/>
    </source>
</evidence>
<keyword evidence="3" id="KW-0963">Cytoplasm</keyword>
<dbReference type="Proteomes" id="UP000694863">
    <property type="component" value="Unplaced"/>
</dbReference>
<evidence type="ECO:0000256" key="4">
    <source>
        <dbReference type="ARBA" id="ARBA00022553"/>
    </source>
</evidence>
<organism evidence="11 12">
    <name type="scientific">Echinops telfairi</name>
    <name type="common">Lesser hedgehog tenrec</name>
    <dbReference type="NCBI Taxonomy" id="9371"/>
    <lineage>
        <taxon>Eukaryota</taxon>
        <taxon>Metazoa</taxon>
        <taxon>Chordata</taxon>
        <taxon>Craniata</taxon>
        <taxon>Vertebrata</taxon>
        <taxon>Euteleostomi</taxon>
        <taxon>Mammalia</taxon>
        <taxon>Eutheria</taxon>
        <taxon>Afrotheria</taxon>
        <taxon>Tenrecidae</taxon>
        <taxon>Tenrecinae</taxon>
        <taxon>Echinops</taxon>
    </lineage>
</organism>
<feature type="compositionally biased region" description="Basic and acidic residues" evidence="10">
    <location>
        <begin position="204"/>
        <end position="216"/>
    </location>
</feature>
<keyword evidence="4" id="KW-0597">Phosphoprotein</keyword>
<keyword evidence="5" id="KW-0009">Actin-binding</keyword>
<evidence type="ECO:0000313" key="11">
    <source>
        <dbReference type="Proteomes" id="UP000694863"/>
    </source>
</evidence>
<dbReference type="PANTHER" id="PTHR47137:SF1">
    <property type="entry name" value="ERMIN"/>
    <property type="match status" value="1"/>
</dbReference>
<evidence type="ECO:0000256" key="3">
    <source>
        <dbReference type="ARBA" id="ARBA00022490"/>
    </source>
</evidence>
<dbReference type="GeneID" id="101656786"/>